<protein>
    <submittedName>
        <fullName evidence="1">Uncharacterized protein</fullName>
    </submittedName>
</protein>
<accession>C7DHV3</accession>
<sequence>MEISAFSIAFEHFEKLGTLYLDKCQLPIIIDAKVLKIQLSNRHDKFIGGSISVTGWKKKEVLHERETLLLRGRKEKISEEDFYPAVHIPHVPIDYDLPEDKRGVKNQTKKYYEIIRMVKRRRREYGEEKIIEFPEDVKQKIIKEIEKQRPPVWHK</sequence>
<name>C7DHV3_MICA2</name>
<evidence type="ECO:0000313" key="1">
    <source>
        <dbReference type="EMBL" id="EET90205.1"/>
    </source>
</evidence>
<proteinExistence type="predicted"/>
<dbReference type="Proteomes" id="UP000332487">
    <property type="component" value="Unassembled WGS sequence"/>
</dbReference>
<evidence type="ECO:0000313" key="2">
    <source>
        <dbReference type="Proteomes" id="UP000332487"/>
    </source>
</evidence>
<gene>
    <name evidence="1" type="ORF">UNLARM2_1021</name>
</gene>
<reference evidence="1 2" key="1">
    <citation type="journal article" date="2009" name="Genome Biol.">
        <title>Community-wide analysis of microbial genome sequence signatures.</title>
        <authorList>
            <person name="Dick G.J."/>
            <person name="Andersson A.F."/>
            <person name="Baker B.J."/>
            <person name="Simmons S.L."/>
            <person name="Thomas B.C."/>
            <person name="Yelton A.P."/>
            <person name="Banfield J.F."/>
        </authorList>
    </citation>
    <scope>NUCLEOTIDE SEQUENCE [LARGE SCALE GENOMIC DNA]</scope>
    <source>
        <strain evidence="1">ARMAN-2</strain>
    </source>
</reference>
<dbReference type="AlphaFoldDB" id="C7DHV3"/>
<keyword evidence="2" id="KW-1185">Reference proteome</keyword>
<reference evidence="1 2" key="2">
    <citation type="journal article" date="2010" name="Proc. Natl. Acad. Sci. U.S.A.">
        <title>Enigmatic, ultrasmall, uncultivated Archaea.</title>
        <authorList>
            <person name="Baker B.J."/>
            <person name="Comolli L.R."/>
            <person name="Dick G.J."/>
            <person name="Hauser L.J."/>
            <person name="Hyatt D."/>
            <person name="Dill B.D."/>
            <person name="Land M.L."/>
            <person name="Verberkmoes N.C."/>
            <person name="Hettich R.L."/>
            <person name="Banfield J.F."/>
        </authorList>
    </citation>
    <scope>NUCLEOTIDE SEQUENCE [LARGE SCALE GENOMIC DNA]</scope>
    <source>
        <strain evidence="1">ARMAN-2</strain>
    </source>
</reference>
<dbReference type="EMBL" id="GG697240">
    <property type="protein sequence ID" value="EET90205.1"/>
    <property type="molecule type" value="Genomic_DNA"/>
</dbReference>
<organism evidence="1 2">
    <name type="scientific">Candidatus Micrarchaeum acidiphilum ARMAN-2</name>
    <dbReference type="NCBI Taxonomy" id="425595"/>
    <lineage>
        <taxon>Archaea</taxon>
        <taxon>Candidatus Micrarchaeota</taxon>
        <taxon>Candidatus Micrarchaeia</taxon>
        <taxon>Candidatus Micrarchaeales</taxon>
        <taxon>Candidatus Micrarchaeaceae</taxon>
        <taxon>Candidatus Micrarchaeum</taxon>
    </lineage>
</organism>